<dbReference type="Proteomes" id="UP000828251">
    <property type="component" value="Unassembled WGS sequence"/>
</dbReference>
<dbReference type="Pfam" id="PF14223">
    <property type="entry name" value="Retrotran_gag_2"/>
    <property type="match status" value="1"/>
</dbReference>
<name>A0A9D3WGA4_9ROSI</name>
<comment type="caution">
    <text evidence="1">The sequence shown here is derived from an EMBL/GenBank/DDBJ whole genome shotgun (WGS) entry which is preliminary data.</text>
</comment>
<keyword evidence="2" id="KW-1185">Reference proteome</keyword>
<organism evidence="1 2">
    <name type="scientific">Gossypium stocksii</name>
    <dbReference type="NCBI Taxonomy" id="47602"/>
    <lineage>
        <taxon>Eukaryota</taxon>
        <taxon>Viridiplantae</taxon>
        <taxon>Streptophyta</taxon>
        <taxon>Embryophyta</taxon>
        <taxon>Tracheophyta</taxon>
        <taxon>Spermatophyta</taxon>
        <taxon>Magnoliopsida</taxon>
        <taxon>eudicotyledons</taxon>
        <taxon>Gunneridae</taxon>
        <taxon>Pentapetalae</taxon>
        <taxon>rosids</taxon>
        <taxon>malvids</taxon>
        <taxon>Malvales</taxon>
        <taxon>Malvaceae</taxon>
        <taxon>Malvoideae</taxon>
        <taxon>Gossypium</taxon>
    </lineage>
</organism>
<dbReference type="AlphaFoldDB" id="A0A9D3WGA4"/>
<protein>
    <submittedName>
        <fullName evidence="1">Uncharacterized protein</fullName>
    </submittedName>
</protein>
<proteinExistence type="predicted"/>
<gene>
    <name evidence="1" type="ORF">J1N35_000735</name>
</gene>
<dbReference type="PANTHER" id="PTHR35317">
    <property type="entry name" value="OS04G0629600 PROTEIN"/>
    <property type="match status" value="1"/>
</dbReference>
<dbReference type="OrthoDB" id="1002361at2759"/>
<dbReference type="EMBL" id="JAIQCV010000001">
    <property type="protein sequence ID" value="KAH1129357.1"/>
    <property type="molecule type" value="Genomic_DNA"/>
</dbReference>
<reference evidence="1 2" key="1">
    <citation type="journal article" date="2021" name="Plant Biotechnol. J.">
        <title>Multi-omics assisted identification of the key and species-specific regulatory components of drought-tolerant mechanisms in Gossypium stocksii.</title>
        <authorList>
            <person name="Yu D."/>
            <person name="Ke L."/>
            <person name="Zhang D."/>
            <person name="Wu Y."/>
            <person name="Sun Y."/>
            <person name="Mei J."/>
            <person name="Sun J."/>
            <person name="Sun Y."/>
        </authorList>
    </citation>
    <scope>NUCLEOTIDE SEQUENCE [LARGE SCALE GENOMIC DNA]</scope>
    <source>
        <strain evidence="2">cv. E1</strain>
        <tissue evidence="1">Leaf</tissue>
    </source>
</reference>
<dbReference type="PANTHER" id="PTHR35317:SF11">
    <property type="entry name" value="CCHC-TYPE DOMAIN-CONTAINING PROTEIN"/>
    <property type="match status" value="1"/>
</dbReference>
<accession>A0A9D3WGA4</accession>
<sequence length="109" mass="12620">MTLKTTKEILDFLNKEYEGDKRVRGMKALNLCKELELERMKEIETIKEYFDKLLGIVNNVKLLGTDFSDSRIVQKLLIAILERFETTILSLENMKDPSTIILAELLNAL</sequence>
<evidence type="ECO:0000313" key="2">
    <source>
        <dbReference type="Proteomes" id="UP000828251"/>
    </source>
</evidence>
<evidence type="ECO:0000313" key="1">
    <source>
        <dbReference type="EMBL" id="KAH1129357.1"/>
    </source>
</evidence>